<dbReference type="EMBL" id="UINC01166316">
    <property type="protein sequence ID" value="SVD68204.1"/>
    <property type="molecule type" value="Genomic_DNA"/>
</dbReference>
<reference evidence="1" key="1">
    <citation type="submission" date="2018-05" db="EMBL/GenBank/DDBJ databases">
        <authorList>
            <person name="Lanie J.A."/>
            <person name="Ng W.-L."/>
            <person name="Kazmierczak K.M."/>
            <person name="Andrzejewski T.M."/>
            <person name="Davidsen T.M."/>
            <person name="Wayne K.J."/>
            <person name="Tettelin H."/>
            <person name="Glass J.I."/>
            <person name="Rusch D."/>
            <person name="Podicherti R."/>
            <person name="Tsui H.-C.T."/>
            <person name="Winkler M.E."/>
        </authorList>
    </citation>
    <scope>NUCLEOTIDE SEQUENCE</scope>
</reference>
<dbReference type="AlphaFoldDB" id="A0A382XBG0"/>
<sequence>MAEASNPLKERVRLLLWVPENLGEEPGEEWAAYEKEMAAAPEVIRQAHANVLRAWVDLGNLEYGPKFGSEYT</sequence>
<protein>
    <submittedName>
        <fullName evidence="1">Uncharacterized protein</fullName>
    </submittedName>
</protein>
<gene>
    <name evidence="1" type="ORF">METZ01_LOCUS421058</name>
</gene>
<evidence type="ECO:0000313" key="1">
    <source>
        <dbReference type="EMBL" id="SVD68204.1"/>
    </source>
</evidence>
<proteinExistence type="predicted"/>
<organism evidence="1">
    <name type="scientific">marine metagenome</name>
    <dbReference type="NCBI Taxonomy" id="408172"/>
    <lineage>
        <taxon>unclassified sequences</taxon>
        <taxon>metagenomes</taxon>
        <taxon>ecological metagenomes</taxon>
    </lineage>
</organism>
<accession>A0A382XBG0</accession>
<name>A0A382XBG0_9ZZZZ</name>